<dbReference type="Pfam" id="PF00400">
    <property type="entry name" value="WD40"/>
    <property type="match status" value="5"/>
</dbReference>
<evidence type="ECO:0000256" key="4">
    <source>
        <dbReference type="ARBA" id="ARBA00022490"/>
    </source>
</evidence>
<dbReference type="InterPro" id="IPR001680">
    <property type="entry name" value="WD40_rpt"/>
</dbReference>
<evidence type="ECO:0000256" key="1">
    <source>
        <dbReference type="ARBA" id="ARBA00004347"/>
    </source>
</evidence>
<sequence length="814" mass="91835">MKHILNVNRKERSSYGAVVDYRLYNGNTYIWNHETQTLVKTFEVTEAPLRAVKFITRKSWFVAGGDDMHLRVFNYQTHEKVTAFDAHQDYIRCIAVHPTQPFVLSSSDDMTIKLWDWDKNWRNMMVFEGHTHLVMQIAINPKDQNTFASASLDGTVKVWSFGSPCNCVDYYHGGDKPYLITGADDKTIKIWDYQNKTCVQTLEGHTQNVTVVAFHPELPIIISGSEDGTVRIWHANTYRLENTLNYGMERVWATAYIKGSNDIGFGYDEGTIVVKLGREEPSVSMDNSGKIIWAKHSEIKTANIKASSEENIKDGEKMMLPTKELGSCEVYPQSLQHSPNGRFVVVCGDGEWIIYTALAWRNKEFGSALEFVWAQDSNEYATRESSSKIKVFKSFKEKTNVQIKPSYSAEGIYGGALLGVRSNSFLNFYDWETGVCVRRVDVVVKNVFWSESDLVAICCDDIAYVLKFNRVAYQQYLDTHGVNSIGEEGIESAFDFVAEVSETVKTACWVGDCFIYTNTANRLNYLVGGNVSTISHFDSTMYLLGYIPRDGRVYLADKDLNVFSYALPVSMIEYQTHILRGDLVSAQNVLPNVPVEQRGRIARFLESQDLKEEALNVSTDPEHRFDLAVQLGKIQIAHEIAKEIDQEHNWKLVGDLALSNWMFDLAENCLQRANDIEGLLLYYQASGNATGIKELAELAVEKGKHNIAFTCYMISNQVDKAIDLLASTNRIAEAAFLARTYLPSHMSRVVALWKESLLKSNKKKIAESLADPAQYANLFPDLEYGLWKSSVIRLCSTITSSCPNAVGRVGGICE</sequence>
<comment type="similarity">
    <text evidence="2 13">Belongs to the WD repeat COPB2 family.</text>
</comment>
<evidence type="ECO:0000256" key="3">
    <source>
        <dbReference type="ARBA" id="ARBA00022448"/>
    </source>
</evidence>
<feature type="domain" description="COPA/B second beta-propeller" evidence="15">
    <location>
        <begin position="296"/>
        <end position="557"/>
    </location>
</feature>
<feature type="repeat" description="WD" evidence="14">
    <location>
        <begin position="84"/>
        <end position="116"/>
    </location>
</feature>
<comment type="subunit">
    <text evidence="13">Oligomeric complex that consists of at least the alpha, beta, beta', gamma, delta, epsilon and zeta subunits.</text>
</comment>
<keyword evidence="9 13" id="KW-0333">Golgi apparatus</keyword>
<proteinExistence type="inferred from homology"/>
<dbReference type="GO" id="GO:0006886">
    <property type="term" value="P:intracellular protein transport"/>
    <property type="evidence" value="ECO:0007669"/>
    <property type="project" value="UniProtKB-UniRule"/>
</dbReference>
<dbReference type="GO" id="GO:0030126">
    <property type="term" value="C:COPI vesicle coat"/>
    <property type="evidence" value="ECO:0007669"/>
    <property type="project" value="TreeGrafter"/>
</dbReference>
<dbReference type="InterPro" id="IPR050844">
    <property type="entry name" value="Coatomer_complex_subunit"/>
</dbReference>
<evidence type="ECO:0000313" key="18">
    <source>
        <dbReference type="Proteomes" id="UP000193642"/>
    </source>
</evidence>
<keyword evidence="6" id="KW-0677">Repeat</keyword>
<dbReference type="Pfam" id="PF04053">
    <property type="entry name" value="B-prop_COPA_B_2nd"/>
    <property type="match status" value="1"/>
</dbReference>
<dbReference type="InterPro" id="IPR015943">
    <property type="entry name" value="WD40/YVTN_repeat-like_dom_sf"/>
</dbReference>
<dbReference type="PIRSF" id="PIRSF005567">
    <property type="entry name" value="Coatomer_beta'_subunit"/>
    <property type="match status" value="1"/>
</dbReference>
<dbReference type="SMART" id="SM00320">
    <property type="entry name" value="WD40"/>
    <property type="match status" value="6"/>
</dbReference>
<keyword evidence="3 13" id="KW-0813">Transport</keyword>
<evidence type="ECO:0000256" key="12">
    <source>
        <dbReference type="ARBA" id="ARBA00025536"/>
    </source>
</evidence>
<keyword evidence="11 13" id="KW-0968">Cytoplasmic vesicle</keyword>
<dbReference type="STRING" id="329046.A0A1Y2CS98"/>
<evidence type="ECO:0000256" key="13">
    <source>
        <dbReference type="PIRNR" id="PIRNR005567"/>
    </source>
</evidence>
<evidence type="ECO:0000256" key="14">
    <source>
        <dbReference type="PROSITE-ProRule" id="PRU00221"/>
    </source>
</evidence>
<comment type="caution">
    <text evidence="17">The sequence shown here is derived from an EMBL/GenBank/DDBJ whole genome shotgun (WGS) entry which is preliminary data.</text>
</comment>
<dbReference type="FunFam" id="2.130.10.10:FF:000016">
    <property type="entry name" value="Coatomer alpha subunit, putative"/>
    <property type="match status" value="1"/>
</dbReference>
<dbReference type="PRINTS" id="PR00320">
    <property type="entry name" value="GPROTEINBRPT"/>
</dbReference>
<dbReference type="GO" id="GO:0006891">
    <property type="term" value="P:intra-Golgi vesicle-mediated transport"/>
    <property type="evidence" value="ECO:0007669"/>
    <property type="project" value="TreeGrafter"/>
</dbReference>
<reference evidence="17 18" key="1">
    <citation type="submission" date="2016-07" db="EMBL/GenBank/DDBJ databases">
        <title>Pervasive Adenine N6-methylation of Active Genes in Fungi.</title>
        <authorList>
            <consortium name="DOE Joint Genome Institute"/>
            <person name="Mondo S.J."/>
            <person name="Dannebaum R.O."/>
            <person name="Kuo R.C."/>
            <person name="Labutti K."/>
            <person name="Haridas S."/>
            <person name="Kuo A."/>
            <person name="Salamov A."/>
            <person name="Ahrendt S.R."/>
            <person name="Lipzen A."/>
            <person name="Sullivan W."/>
            <person name="Andreopoulos W.B."/>
            <person name="Clum A."/>
            <person name="Lindquist E."/>
            <person name="Daum C."/>
            <person name="Ramamoorthy G.K."/>
            <person name="Gryganskyi A."/>
            <person name="Culley D."/>
            <person name="Magnuson J.K."/>
            <person name="James T.Y."/>
            <person name="O'Malley M.A."/>
            <person name="Stajich J.E."/>
            <person name="Spatafora J.W."/>
            <person name="Visel A."/>
            <person name="Grigoriev I.V."/>
        </authorList>
    </citation>
    <scope>NUCLEOTIDE SEQUENCE [LARGE SCALE GENOMIC DNA]</scope>
    <source>
        <strain evidence="17 18">JEL800</strain>
    </source>
</reference>
<evidence type="ECO:0000259" key="15">
    <source>
        <dbReference type="Pfam" id="PF04053"/>
    </source>
</evidence>
<dbReference type="AlphaFoldDB" id="A0A1Y2CS98"/>
<evidence type="ECO:0000313" key="17">
    <source>
        <dbReference type="EMBL" id="ORY49882.1"/>
    </source>
</evidence>
<dbReference type="PANTHER" id="PTHR19876">
    <property type="entry name" value="COATOMER"/>
    <property type="match status" value="1"/>
</dbReference>
<evidence type="ECO:0000256" key="11">
    <source>
        <dbReference type="ARBA" id="ARBA00023329"/>
    </source>
</evidence>
<dbReference type="PROSITE" id="PS50082">
    <property type="entry name" value="WD_REPEATS_2"/>
    <property type="match status" value="4"/>
</dbReference>
<feature type="repeat" description="WD" evidence="14">
    <location>
        <begin position="127"/>
        <end position="160"/>
    </location>
</feature>
<dbReference type="FunFam" id="1.25.40.470:FF:000001">
    <property type="entry name" value="Coatomer subunit beta"/>
    <property type="match status" value="1"/>
</dbReference>
<protein>
    <recommendedName>
        <fullName evidence="13">Coatomer subunit beta'</fullName>
    </recommendedName>
</protein>
<comment type="subcellular location">
    <subcellularLocation>
        <location evidence="1 13">Cytoplasmic vesicle</location>
        <location evidence="1 13">COPI-coated vesicle membrane</location>
        <topology evidence="1 13">Peripheral membrane protein</topology>
        <orientation evidence="1 13">Cytoplasmic side</orientation>
    </subcellularLocation>
    <subcellularLocation>
        <location evidence="13">Golgi apparatus membrane</location>
        <topology evidence="13">Peripheral membrane protein</topology>
        <orientation evidence="13">Cytoplasmic side</orientation>
    </subcellularLocation>
    <text evidence="13">The coatomer is cytoplasmic or polymerized on the cytoplasmic side of the Golgi, as well as on the vesicles/buds originating from it.</text>
</comment>
<evidence type="ECO:0000256" key="7">
    <source>
        <dbReference type="ARBA" id="ARBA00022892"/>
    </source>
</evidence>
<dbReference type="InterPro" id="IPR006692">
    <property type="entry name" value="Beta-prop_COPA/B_2nd"/>
</dbReference>
<evidence type="ECO:0000256" key="9">
    <source>
        <dbReference type="ARBA" id="ARBA00023034"/>
    </source>
</evidence>
<name>A0A1Y2CS98_9FUNG</name>
<dbReference type="CDD" id="cd22947">
    <property type="entry name" value="Coatomer_WDAD_beta-like"/>
    <property type="match status" value="1"/>
</dbReference>
<accession>A0A1Y2CS98</accession>
<evidence type="ECO:0000256" key="8">
    <source>
        <dbReference type="ARBA" id="ARBA00022927"/>
    </source>
</evidence>
<comment type="function">
    <text evidence="12 13">The coatomer is a cytosolic protein complex that binds to dilysine motifs and reversibly associates with Golgi non-clathrin-coated vesicles, which further mediate biosynthetic protein transport from the ER, via the Golgi up to the trans Golgi network. Coatomer complex is required for budding from Golgi membranes, and is essential for the retrograde Golgi-to-ER transport of dilysine-tagged proteins.</text>
</comment>
<dbReference type="GO" id="GO:0000139">
    <property type="term" value="C:Golgi membrane"/>
    <property type="evidence" value="ECO:0007669"/>
    <property type="project" value="UniProtKB-SubCell"/>
</dbReference>
<keyword evidence="7 13" id="KW-0931">ER-Golgi transport</keyword>
<dbReference type="Proteomes" id="UP000193642">
    <property type="component" value="Unassembled WGS sequence"/>
</dbReference>
<keyword evidence="4 13" id="KW-0963">Cytoplasm</keyword>
<dbReference type="Gene3D" id="2.130.10.10">
    <property type="entry name" value="YVTN repeat-like/Quinoprotein amine dehydrogenase"/>
    <property type="match status" value="1"/>
</dbReference>
<dbReference type="InterPro" id="IPR020472">
    <property type="entry name" value="WD40_PAC1"/>
</dbReference>
<evidence type="ECO:0000256" key="2">
    <source>
        <dbReference type="ARBA" id="ARBA00010844"/>
    </source>
</evidence>
<dbReference type="EMBL" id="MCGO01000008">
    <property type="protein sequence ID" value="ORY49882.1"/>
    <property type="molecule type" value="Genomic_DNA"/>
</dbReference>
<feature type="repeat" description="WD" evidence="14">
    <location>
        <begin position="175"/>
        <end position="201"/>
    </location>
</feature>
<dbReference type="PROSITE" id="PS50294">
    <property type="entry name" value="WD_REPEATS_REGION"/>
    <property type="match status" value="3"/>
</dbReference>
<evidence type="ECO:0000259" key="16">
    <source>
        <dbReference type="Pfam" id="PF23953"/>
    </source>
</evidence>
<organism evidence="17 18">
    <name type="scientific">Rhizoclosmatium globosum</name>
    <dbReference type="NCBI Taxonomy" id="329046"/>
    <lineage>
        <taxon>Eukaryota</taxon>
        <taxon>Fungi</taxon>
        <taxon>Fungi incertae sedis</taxon>
        <taxon>Chytridiomycota</taxon>
        <taxon>Chytridiomycota incertae sedis</taxon>
        <taxon>Chytridiomycetes</taxon>
        <taxon>Chytridiales</taxon>
        <taxon>Chytriomycetaceae</taxon>
        <taxon>Rhizoclosmatium</taxon>
    </lineage>
</organism>
<feature type="repeat" description="WD" evidence="14">
    <location>
        <begin position="202"/>
        <end position="243"/>
    </location>
</feature>
<dbReference type="SUPFAM" id="SSF50978">
    <property type="entry name" value="WD40 repeat-like"/>
    <property type="match status" value="2"/>
</dbReference>
<dbReference type="GO" id="GO:0005198">
    <property type="term" value="F:structural molecule activity"/>
    <property type="evidence" value="ECO:0007669"/>
    <property type="project" value="UniProtKB-UniRule"/>
</dbReference>
<keyword evidence="5 14" id="KW-0853">WD repeat</keyword>
<keyword evidence="10 13" id="KW-0472">Membrane</keyword>
<dbReference type="InterPro" id="IPR016453">
    <property type="entry name" value="COPB2"/>
</dbReference>
<feature type="domain" description="COPA/B TPR" evidence="16">
    <location>
        <begin position="574"/>
        <end position="754"/>
    </location>
</feature>
<evidence type="ECO:0000256" key="5">
    <source>
        <dbReference type="ARBA" id="ARBA00022574"/>
    </source>
</evidence>
<dbReference type="Pfam" id="PF23953">
    <property type="entry name" value="TPR_COPA_B"/>
    <property type="match status" value="1"/>
</dbReference>
<dbReference type="PANTHER" id="PTHR19876:SF2">
    <property type="entry name" value="COATOMER SUBUNIT BETA"/>
    <property type="match status" value="1"/>
</dbReference>
<dbReference type="CDD" id="cd00200">
    <property type="entry name" value="WD40"/>
    <property type="match status" value="1"/>
</dbReference>
<evidence type="ECO:0000256" key="10">
    <source>
        <dbReference type="ARBA" id="ARBA00023136"/>
    </source>
</evidence>
<dbReference type="InterPro" id="IPR056176">
    <property type="entry name" value="TPR_COPA_B"/>
</dbReference>
<dbReference type="GO" id="GO:0006888">
    <property type="term" value="P:endoplasmic reticulum to Golgi vesicle-mediated transport"/>
    <property type="evidence" value="ECO:0007669"/>
    <property type="project" value="TreeGrafter"/>
</dbReference>
<dbReference type="Gene3D" id="1.25.40.470">
    <property type="match status" value="1"/>
</dbReference>
<dbReference type="GO" id="GO:0006890">
    <property type="term" value="P:retrograde vesicle-mediated transport, Golgi to endoplasmic reticulum"/>
    <property type="evidence" value="ECO:0007669"/>
    <property type="project" value="TreeGrafter"/>
</dbReference>
<keyword evidence="8 13" id="KW-0653">Protein transport</keyword>
<gene>
    <name evidence="17" type="ORF">BCR33DRAFT_753046</name>
</gene>
<keyword evidence="18" id="KW-1185">Reference proteome</keyword>
<evidence type="ECO:0000256" key="6">
    <source>
        <dbReference type="ARBA" id="ARBA00022737"/>
    </source>
</evidence>
<dbReference type="InterPro" id="IPR036322">
    <property type="entry name" value="WD40_repeat_dom_sf"/>
</dbReference>
<dbReference type="OrthoDB" id="10261470at2759"/>